<reference evidence="1 2" key="1">
    <citation type="submission" date="2020-07" db="EMBL/GenBank/DDBJ databases">
        <title>Sequencing the genomes of 1000 actinobacteria strains.</title>
        <authorList>
            <person name="Klenk H.-P."/>
        </authorList>
    </citation>
    <scope>NUCLEOTIDE SEQUENCE [LARGE SCALE GENOMIC DNA]</scope>
    <source>
        <strain evidence="1 2">DSM 18965</strain>
    </source>
</reference>
<dbReference type="RefSeq" id="WP_179615326.1">
    <property type="nucleotide sequence ID" value="NZ_CP059163.1"/>
</dbReference>
<evidence type="ECO:0000313" key="1">
    <source>
        <dbReference type="EMBL" id="NYD57585.1"/>
    </source>
</evidence>
<accession>A0A7Y9F0X6</accession>
<evidence type="ECO:0000313" key="2">
    <source>
        <dbReference type="Proteomes" id="UP000516957"/>
    </source>
</evidence>
<protein>
    <recommendedName>
        <fullName evidence="3">HTH-like domain-containing protein</fullName>
    </recommendedName>
</protein>
<name>A0A7Y9F0X6_9ACTN</name>
<dbReference type="AlphaFoldDB" id="A0A7Y9F0X6"/>
<dbReference type="Proteomes" id="UP000516957">
    <property type="component" value="Unassembled WGS sequence"/>
</dbReference>
<sequence>MRAEGYGVESICRVLREQGWQIAARTFRSWKRPGRHVAARTVSDVHDVDAVRGTAWSTKDDTDDVVARKLTPQGSYGRRKMTAYLRRTTGADASAGSVDRALAP</sequence>
<proteinExistence type="predicted"/>
<comment type="caution">
    <text evidence="1">The sequence shown here is derived from an EMBL/GenBank/DDBJ whole genome shotgun (WGS) entry which is preliminary data.</text>
</comment>
<dbReference type="EMBL" id="JACCBE010000001">
    <property type="protein sequence ID" value="NYD57585.1"/>
    <property type="molecule type" value="Genomic_DNA"/>
</dbReference>
<evidence type="ECO:0008006" key="3">
    <source>
        <dbReference type="Google" id="ProtNLM"/>
    </source>
</evidence>
<organism evidence="1 2">
    <name type="scientific">Nocardioides marinisabuli</name>
    <dbReference type="NCBI Taxonomy" id="419476"/>
    <lineage>
        <taxon>Bacteria</taxon>
        <taxon>Bacillati</taxon>
        <taxon>Actinomycetota</taxon>
        <taxon>Actinomycetes</taxon>
        <taxon>Propionibacteriales</taxon>
        <taxon>Nocardioidaceae</taxon>
        <taxon>Nocardioides</taxon>
    </lineage>
</organism>
<gene>
    <name evidence="1" type="ORF">BKA08_001823</name>
</gene>
<keyword evidence="2" id="KW-1185">Reference proteome</keyword>